<dbReference type="AlphaFoldDB" id="A0AAN7CSF0"/>
<comment type="caution">
    <text evidence="2">The sequence shown here is derived from an EMBL/GenBank/DDBJ whole genome shotgun (WGS) entry which is preliminary data.</text>
</comment>
<dbReference type="Proteomes" id="UP001303647">
    <property type="component" value="Unassembled WGS sequence"/>
</dbReference>
<evidence type="ECO:0000313" key="2">
    <source>
        <dbReference type="EMBL" id="KAK4246507.1"/>
    </source>
</evidence>
<proteinExistence type="predicted"/>
<accession>A0AAN7CSF0</accession>
<dbReference type="InterPro" id="IPR006461">
    <property type="entry name" value="PLAC_motif_containing"/>
</dbReference>
<dbReference type="NCBIfam" id="TIGR01571">
    <property type="entry name" value="A_thal_Cys_rich"/>
    <property type="match status" value="1"/>
</dbReference>
<gene>
    <name evidence="2" type="ORF">C7999DRAFT_15384</name>
</gene>
<feature type="compositionally biased region" description="Polar residues" evidence="1">
    <location>
        <begin position="147"/>
        <end position="156"/>
    </location>
</feature>
<dbReference type="EMBL" id="MU857673">
    <property type="protein sequence ID" value="KAK4246507.1"/>
    <property type="molecule type" value="Genomic_DNA"/>
</dbReference>
<organism evidence="2 3">
    <name type="scientific">Corynascus novoguineensis</name>
    <dbReference type="NCBI Taxonomy" id="1126955"/>
    <lineage>
        <taxon>Eukaryota</taxon>
        <taxon>Fungi</taxon>
        <taxon>Dikarya</taxon>
        <taxon>Ascomycota</taxon>
        <taxon>Pezizomycotina</taxon>
        <taxon>Sordariomycetes</taxon>
        <taxon>Sordariomycetidae</taxon>
        <taxon>Sordariales</taxon>
        <taxon>Chaetomiaceae</taxon>
        <taxon>Corynascus</taxon>
    </lineage>
</organism>
<evidence type="ECO:0000256" key="1">
    <source>
        <dbReference type="SAM" id="MobiDB-lite"/>
    </source>
</evidence>
<keyword evidence="3" id="KW-1185">Reference proteome</keyword>
<reference evidence="2" key="2">
    <citation type="submission" date="2023-05" db="EMBL/GenBank/DDBJ databases">
        <authorList>
            <consortium name="Lawrence Berkeley National Laboratory"/>
            <person name="Steindorff A."/>
            <person name="Hensen N."/>
            <person name="Bonometti L."/>
            <person name="Westerberg I."/>
            <person name="Brannstrom I.O."/>
            <person name="Guillou S."/>
            <person name="Cros-Aarteil S."/>
            <person name="Calhoun S."/>
            <person name="Haridas S."/>
            <person name="Kuo A."/>
            <person name="Mondo S."/>
            <person name="Pangilinan J."/>
            <person name="Riley R."/>
            <person name="Labutti K."/>
            <person name="Andreopoulos B."/>
            <person name="Lipzen A."/>
            <person name="Chen C."/>
            <person name="Yanf M."/>
            <person name="Daum C."/>
            <person name="Ng V."/>
            <person name="Clum A."/>
            <person name="Ohm R."/>
            <person name="Martin F."/>
            <person name="Silar P."/>
            <person name="Natvig D."/>
            <person name="Lalanne C."/>
            <person name="Gautier V."/>
            <person name="Ament-Velasquez S.L."/>
            <person name="Kruys A."/>
            <person name="Hutchinson M.I."/>
            <person name="Powell A.J."/>
            <person name="Barry K."/>
            <person name="Miller A.N."/>
            <person name="Grigoriev I.V."/>
            <person name="Debuchy R."/>
            <person name="Gladieux P."/>
            <person name="Thoren M.H."/>
            <person name="Johannesson H."/>
        </authorList>
    </citation>
    <scope>NUCLEOTIDE SEQUENCE</scope>
    <source>
        <strain evidence="2">CBS 359.72</strain>
    </source>
</reference>
<sequence>MFSGEWQTNLIRCFPCGPFWRAICCPCVVYGETAQRLRDPTVDAEKDNDECVEFGRDYCLFSTCALDLKEHRAEIRRRYRIKGSPANDCLVSCFCSGCVVMQHDDELKARLAAAGVGSSVVGDQYKAEEPMQMQMQIQAPGRGGHQQGYTRGTAQKSGRGCDNEAQEQGPQRC</sequence>
<dbReference type="PANTHER" id="PTHR15907">
    <property type="entry name" value="DUF614 FAMILY PROTEIN-RELATED"/>
    <property type="match status" value="1"/>
</dbReference>
<evidence type="ECO:0000313" key="3">
    <source>
        <dbReference type="Proteomes" id="UP001303647"/>
    </source>
</evidence>
<name>A0AAN7CSF0_9PEZI</name>
<protein>
    <submittedName>
        <fullName evidence="2">PLAC8 family-domain-containing protein</fullName>
    </submittedName>
</protein>
<feature type="region of interest" description="Disordered" evidence="1">
    <location>
        <begin position="138"/>
        <end position="173"/>
    </location>
</feature>
<reference evidence="2" key="1">
    <citation type="journal article" date="2023" name="Mol. Phylogenet. Evol.">
        <title>Genome-scale phylogeny and comparative genomics of the fungal order Sordariales.</title>
        <authorList>
            <person name="Hensen N."/>
            <person name="Bonometti L."/>
            <person name="Westerberg I."/>
            <person name="Brannstrom I.O."/>
            <person name="Guillou S."/>
            <person name="Cros-Aarteil S."/>
            <person name="Calhoun S."/>
            <person name="Haridas S."/>
            <person name="Kuo A."/>
            <person name="Mondo S."/>
            <person name="Pangilinan J."/>
            <person name="Riley R."/>
            <person name="LaButti K."/>
            <person name="Andreopoulos B."/>
            <person name="Lipzen A."/>
            <person name="Chen C."/>
            <person name="Yan M."/>
            <person name="Daum C."/>
            <person name="Ng V."/>
            <person name="Clum A."/>
            <person name="Steindorff A."/>
            <person name="Ohm R.A."/>
            <person name="Martin F."/>
            <person name="Silar P."/>
            <person name="Natvig D.O."/>
            <person name="Lalanne C."/>
            <person name="Gautier V."/>
            <person name="Ament-Velasquez S.L."/>
            <person name="Kruys A."/>
            <person name="Hutchinson M.I."/>
            <person name="Powell A.J."/>
            <person name="Barry K."/>
            <person name="Miller A.N."/>
            <person name="Grigoriev I.V."/>
            <person name="Debuchy R."/>
            <person name="Gladieux P."/>
            <person name="Hiltunen Thoren M."/>
            <person name="Johannesson H."/>
        </authorList>
    </citation>
    <scope>NUCLEOTIDE SEQUENCE</scope>
    <source>
        <strain evidence="2">CBS 359.72</strain>
    </source>
</reference>
<dbReference type="Pfam" id="PF04749">
    <property type="entry name" value="PLAC8"/>
    <property type="match status" value="1"/>
</dbReference>